<dbReference type="Proteomes" id="UP000682202">
    <property type="component" value="Chromosome"/>
</dbReference>
<name>A0A975K1H9_9MYCO</name>
<dbReference type="PANTHER" id="PTHR14226:SF78">
    <property type="entry name" value="SLR0060 PROTEIN"/>
    <property type="match status" value="1"/>
</dbReference>
<gene>
    <name evidence="6" type="ORF">F6B93_06395</name>
</gene>
<evidence type="ECO:0000256" key="4">
    <source>
        <dbReference type="PROSITE-ProRule" id="PRU01161"/>
    </source>
</evidence>
<dbReference type="InterPro" id="IPR050301">
    <property type="entry name" value="NTE"/>
</dbReference>
<feature type="active site" description="Nucleophile" evidence="4">
    <location>
        <position position="214"/>
    </location>
</feature>
<dbReference type="InterPro" id="IPR016035">
    <property type="entry name" value="Acyl_Trfase/lysoPLipase"/>
</dbReference>
<evidence type="ECO:0000256" key="2">
    <source>
        <dbReference type="ARBA" id="ARBA00022963"/>
    </source>
</evidence>
<comment type="caution">
    <text evidence="4">Lacks conserved residue(s) required for the propagation of feature annotation.</text>
</comment>
<dbReference type="Pfam" id="PF01734">
    <property type="entry name" value="Patatin"/>
    <property type="match status" value="1"/>
</dbReference>
<dbReference type="Gene3D" id="3.40.1090.10">
    <property type="entry name" value="Cytosolic phospholipase A2 catalytic domain"/>
    <property type="match status" value="2"/>
</dbReference>
<dbReference type="GO" id="GO:0016042">
    <property type="term" value="P:lipid catabolic process"/>
    <property type="evidence" value="ECO:0007669"/>
    <property type="project" value="UniProtKB-UniRule"/>
</dbReference>
<evidence type="ECO:0000259" key="5">
    <source>
        <dbReference type="PROSITE" id="PS51635"/>
    </source>
</evidence>
<keyword evidence="1 4" id="KW-0378">Hydrolase</keyword>
<keyword evidence="3 4" id="KW-0443">Lipid metabolism</keyword>
<dbReference type="AlphaFoldDB" id="A0A975K1H9"/>
<evidence type="ECO:0000313" key="7">
    <source>
        <dbReference type="Proteomes" id="UP000682202"/>
    </source>
</evidence>
<dbReference type="PROSITE" id="PS51635">
    <property type="entry name" value="PNPLA"/>
    <property type="match status" value="1"/>
</dbReference>
<protein>
    <submittedName>
        <fullName evidence="6">Patatin-like phospholipase family protein</fullName>
    </submittedName>
</protein>
<dbReference type="KEGG" id="mspg:F6B93_06395"/>
<dbReference type="PANTHER" id="PTHR14226">
    <property type="entry name" value="NEUROPATHY TARGET ESTERASE/SWISS CHEESE D.MELANOGASTER"/>
    <property type="match status" value="1"/>
</dbReference>
<keyword evidence="7" id="KW-1185">Reference proteome</keyword>
<feature type="active site" description="Proton acceptor" evidence="4">
    <location>
        <position position="407"/>
    </location>
</feature>
<dbReference type="RefSeq" id="WP_211699307.1">
    <property type="nucleotide sequence ID" value="NZ_CP046600.1"/>
</dbReference>
<accession>A0A975K1H9</accession>
<evidence type="ECO:0000256" key="1">
    <source>
        <dbReference type="ARBA" id="ARBA00022801"/>
    </source>
</evidence>
<proteinExistence type="predicted"/>
<organism evidence="6 7">
    <name type="scientific">Mycobacterium spongiae</name>
    <dbReference type="NCBI Taxonomy" id="886343"/>
    <lineage>
        <taxon>Bacteria</taxon>
        <taxon>Bacillati</taxon>
        <taxon>Actinomycetota</taxon>
        <taxon>Actinomycetes</taxon>
        <taxon>Mycobacteriales</taxon>
        <taxon>Mycobacteriaceae</taxon>
        <taxon>Mycobacterium</taxon>
    </lineage>
</organism>
<dbReference type="GO" id="GO:0016787">
    <property type="term" value="F:hydrolase activity"/>
    <property type="evidence" value="ECO:0007669"/>
    <property type="project" value="UniProtKB-UniRule"/>
</dbReference>
<feature type="short sequence motif" description="DGA/G" evidence="4">
    <location>
        <begin position="407"/>
        <end position="409"/>
    </location>
</feature>
<feature type="short sequence motif" description="GXGXXG" evidence="4">
    <location>
        <begin position="185"/>
        <end position="190"/>
    </location>
</feature>
<dbReference type="EMBL" id="CP046600">
    <property type="protein sequence ID" value="QUR69630.1"/>
    <property type="molecule type" value="Genomic_DNA"/>
</dbReference>
<sequence>MQIPFADGMFDRLGRRAAALDLIEEIEDESQQPGASLSAAELLAAEPALLLQKMENRLVRHHLSNPDVLSDEQLRKLRYILNFARLADFEPGAAGPGGSRGRGDISLGAQVAPWRSRVADALYGPLREEADPATALRAARDVLASLVDDQDDQRRVLIERHANDFAPAELDAEVGYKKLVTVLGGGGGAGFVYIGGMQRLLEAGQVPDYMVSSSFGSIIGSLVARALPVPIDEYMDWAKTVSYRAILGPERRRRRHGLAGMFALRFDQFAHTLLSRADGEHLRMSDLAIPLDVVVAGVRRQPYAALPSRFRRTEMAALKLRSLPFLPIGMGPWVGARMWQVAAFIDVRVVKPIVISDHDETRDFNVADAASFSSAIPGVLHHETSDPRMIPLLDELCAREDIAAMVDGGAASNVPVELAWERVRDGRLGTRNACYLAFDCFHPHWDPRHLWLVPITQAIQLQMVRNLPYADHLVRFEPTLSPVNLAPTGPAIDRACRWGRRSIEPAIPVTSALLQPTWWEGDTPPAAKPTAPEKSVASSMNAVMGAIQVPTSRFRRWRDRHLT</sequence>
<feature type="domain" description="PNPLA" evidence="5">
    <location>
        <begin position="181"/>
        <end position="420"/>
    </location>
</feature>
<dbReference type="SUPFAM" id="SSF52151">
    <property type="entry name" value="FabD/lysophospholipase-like"/>
    <property type="match status" value="1"/>
</dbReference>
<dbReference type="InterPro" id="IPR002641">
    <property type="entry name" value="PNPLA_dom"/>
</dbReference>
<reference evidence="6" key="1">
    <citation type="submission" date="2019-12" db="EMBL/GenBank/DDBJ databases">
        <title>Mycobacterium spongiae sp. nov.</title>
        <authorList>
            <person name="Stinear T."/>
        </authorList>
    </citation>
    <scope>NUCLEOTIDE SEQUENCE</scope>
    <source>
        <strain evidence="6">FSD4b-SM</strain>
    </source>
</reference>
<evidence type="ECO:0000256" key="3">
    <source>
        <dbReference type="ARBA" id="ARBA00023098"/>
    </source>
</evidence>
<evidence type="ECO:0000313" key="6">
    <source>
        <dbReference type="EMBL" id="QUR69630.1"/>
    </source>
</evidence>
<keyword evidence="2 4" id="KW-0442">Lipid degradation</keyword>